<feature type="transmembrane region" description="Helical" evidence="1">
    <location>
        <begin position="48"/>
        <end position="71"/>
    </location>
</feature>
<evidence type="ECO:0000256" key="1">
    <source>
        <dbReference type="SAM" id="Phobius"/>
    </source>
</evidence>
<gene>
    <name evidence="3" type="ORF">EJ03DRAFT_271992</name>
</gene>
<evidence type="ECO:0000313" key="3">
    <source>
        <dbReference type="EMBL" id="KAF2769596.1"/>
    </source>
</evidence>
<dbReference type="Proteomes" id="UP000799436">
    <property type="component" value="Unassembled WGS sequence"/>
</dbReference>
<sequence>MIRQRWGDGILRVYGRRNNGTKSAGVREKTQQKAQGLSARLKELSRKYGWAALGVYLGLSALDFPFCFMAVRWLGTERIAAAEKWVVDNFWSVVGAVGLDMRHKQAQEPRPASREEDGRLTNQAAENKSEHHDASIWTQLILAYGVHKSLIVFRVPLTAAVTPKIVRWLRARGWKIGNPKA</sequence>
<keyword evidence="4" id="KW-1185">Reference proteome</keyword>
<evidence type="ECO:0000259" key="2">
    <source>
        <dbReference type="Pfam" id="PF06916"/>
    </source>
</evidence>
<accession>A0A6G1L9S1</accession>
<dbReference type="InterPro" id="IPR045866">
    <property type="entry name" value="FAM210A/B-like"/>
</dbReference>
<dbReference type="GO" id="GO:0005739">
    <property type="term" value="C:mitochondrion"/>
    <property type="evidence" value="ECO:0007669"/>
    <property type="project" value="TreeGrafter"/>
</dbReference>
<organism evidence="3 4">
    <name type="scientific">Teratosphaeria nubilosa</name>
    <dbReference type="NCBI Taxonomy" id="161662"/>
    <lineage>
        <taxon>Eukaryota</taxon>
        <taxon>Fungi</taxon>
        <taxon>Dikarya</taxon>
        <taxon>Ascomycota</taxon>
        <taxon>Pezizomycotina</taxon>
        <taxon>Dothideomycetes</taxon>
        <taxon>Dothideomycetidae</taxon>
        <taxon>Mycosphaerellales</taxon>
        <taxon>Teratosphaeriaceae</taxon>
        <taxon>Teratosphaeria</taxon>
    </lineage>
</organism>
<dbReference type="Pfam" id="PF06916">
    <property type="entry name" value="FAM210A-B_dom"/>
    <property type="match status" value="1"/>
</dbReference>
<dbReference type="AlphaFoldDB" id="A0A6G1L9S1"/>
<evidence type="ECO:0000313" key="4">
    <source>
        <dbReference type="Proteomes" id="UP000799436"/>
    </source>
</evidence>
<dbReference type="PANTHER" id="PTHR21377">
    <property type="entry name" value="PROTEIN FAM210B, MITOCHONDRIAL"/>
    <property type="match status" value="1"/>
</dbReference>
<keyword evidence="1" id="KW-0812">Transmembrane</keyword>
<dbReference type="InterPro" id="IPR009688">
    <property type="entry name" value="FAM210A/B-like_dom"/>
</dbReference>
<keyword evidence="1" id="KW-1133">Transmembrane helix</keyword>
<reference evidence="3" key="1">
    <citation type="journal article" date="2020" name="Stud. Mycol.">
        <title>101 Dothideomycetes genomes: a test case for predicting lifestyles and emergence of pathogens.</title>
        <authorList>
            <person name="Haridas S."/>
            <person name="Albert R."/>
            <person name="Binder M."/>
            <person name="Bloem J."/>
            <person name="Labutti K."/>
            <person name="Salamov A."/>
            <person name="Andreopoulos B."/>
            <person name="Baker S."/>
            <person name="Barry K."/>
            <person name="Bills G."/>
            <person name="Bluhm B."/>
            <person name="Cannon C."/>
            <person name="Castanera R."/>
            <person name="Culley D."/>
            <person name="Daum C."/>
            <person name="Ezra D."/>
            <person name="Gonzalez J."/>
            <person name="Henrissat B."/>
            <person name="Kuo A."/>
            <person name="Liang C."/>
            <person name="Lipzen A."/>
            <person name="Lutzoni F."/>
            <person name="Magnuson J."/>
            <person name="Mondo S."/>
            <person name="Nolan M."/>
            <person name="Ohm R."/>
            <person name="Pangilinan J."/>
            <person name="Park H.-J."/>
            <person name="Ramirez L."/>
            <person name="Alfaro M."/>
            <person name="Sun H."/>
            <person name="Tritt A."/>
            <person name="Yoshinaga Y."/>
            <person name="Zwiers L.-H."/>
            <person name="Turgeon B."/>
            <person name="Goodwin S."/>
            <person name="Spatafora J."/>
            <person name="Crous P."/>
            <person name="Grigoriev I."/>
        </authorList>
    </citation>
    <scope>NUCLEOTIDE SEQUENCE</scope>
    <source>
        <strain evidence="3">CBS 116005</strain>
    </source>
</reference>
<keyword evidence="1" id="KW-0472">Membrane</keyword>
<name>A0A6G1L9S1_9PEZI</name>
<proteinExistence type="predicted"/>
<dbReference type="EMBL" id="ML995832">
    <property type="protein sequence ID" value="KAF2769596.1"/>
    <property type="molecule type" value="Genomic_DNA"/>
</dbReference>
<feature type="domain" description="DUF1279" evidence="2">
    <location>
        <begin position="40"/>
        <end position="163"/>
    </location>
</feature>
<dbReference type="OrthoDB" id="426386at2759"/>
<protein>
    <recommendedName>
        <fullName evidence="2">DUF1279 domain-containing protein</fullName>
    </recommendedName>
</protein>
<dbReference type="PANTHER" id="PTHR21377:SF0">
    <property type="entry name" value="PROTEIN FAM210B, MITOCHONDRIAL"/>
    <property type="match status" value="1"/>
</dbReference>